<protein>
    <submittedName>
        <fullName evidence="2">Uncharacterized protein</fullName>
    </submittedName>
</protein>
<dbReference type="Proteomes" id="UP000059574">
    <property type="component" value="Plasmid pRK01"/>
</dbReference>
<dbReference type="AlphaFoldDB" id="A0A0S2M4Q5"/>
<proteinExistence type="predicted"/>
<organism evidence="2 3">
    <name type="scientific">Arthrobacter alpinus</name>
    <dbReference type="NCBI Taxonomy" id="656366"/>
    <lineage>
        <taxon>Bacteria</taxon>
        <taxon>Bacillati</taxon>
        <taxon>Actinomycetota</taxon>
        <taxon>Actinomycetes</taxon>
        <taxon>Micrococcales</taxon>
        <taxon>Micrococcaceae</taxon>
        <taxon>Arthrobacter</taxon>
    </lineage>
</organism>
<feature type="region of interest" description="Disordered" evidence="1">
    <location>
        <begin position="108"/>
        <end position="133"/>
    </location>
</feature>
<keyword evidence="2" id="KW-0614">Plasmid</keyword>
<dbReference type="SUPFAM" id="SSF50998">
    <property type="entry name" value="Quinoprotein alcohol dehydrogenase-like"/>
    <property type="match status" value="1"/>
</dbReference>
<reference evidence="2 3" key="2">
    <citation type="journal article" date="2016" name="J. Biotechnol.">
        <title>Complete genome sequence of Arthrobacter alpinus ERGS4:06, a yellow pigmented bacterium tolerant to cold and radiations isolated from Sikkim Himalaya.</title>
        <authorList>
            <person name="Kumar R."/>
            <person name="Singh D."/>
            <person name="Swarnkar M.K."/>
            <person name="Singh A.K."/>
            <person name="Kumar S."/>
        </authorList>
    </citation>
    <scope>NUCLEOTIDE SEQUENCE [LARGE SCALE GENOMIC DNA]</scope>
    <source>
        <strain evidence="2 3">ERGS4:06</strain>
        <plasmid evidence="2 3">pRK01</plasmid>
    </source>
</reference>
<evidence type="ECO:0000313" key="3">
    <source>
        <dbReference type="Proteomes" id="UP000059574"/>
    </source>
</evidence>
<dbReference type="InterPro" id="IPR011047">
    <property type="entry name" value="Quinoprotein_ADH-like_sf"/>
</dbReference>
<reference evidence="3" key="1">
    <citation type="submission" date="2015-11" db="EMBL/GenBank/DDBJ databases">
        <authorList>
            <person name="Kumar R."/>
            <person name="Singh D."/>
            <person name="Swarnkar M.K."/>
            <person name="Singh A.K."/>
            <person name="Kumar S."/>
        </authorList>
    </citation>
    <scope>NUCLEOTIDE SEQUENCE [LARGE SCALE GENOMIC DNA]</scope>
    <source>
        <strain evidence="3">ERGS4:06</strain>
        <plasmid evidence="3">pRK01</plasmid>
    </source>
</reference>
<geneLocation type="plasmid" evidence="2 3">
    <name>pRK01</name>
</geneLocation>
<sequence>MKVAAFSVATGTLDPNFKPVVNGPVRNVAVSNDTVYVGGAFGNAGGQTRSNLAAFTRSSGALLPWTPKVDDIVETLWAAPDNSRILIGGRFQNLDGSPIVGIGAVDGNTGHLNRGAADPPQRQLDQADPGLPN</sequence>
<accession>A0A0S2M4Q5</accession>
<dbReference type="EMBL" id="CP013201">
    <property type="protein sequence ID" value="ALO68706.1"/>
    <property type="molecule type" value="Genomic_DNA"/>
</dbReference>
<name>A0A0S2M4Q5_9MICC</name>
<gene>
    <name evidence="2" type="ORF">AS189_19165</name>
</gene>
<evidence type="ECO:0000256" key="1">
    <source>
        <dbReference type="SAM" id="MobiDB-lite"/>
    </source>
</evidence>
<evidence type="ECO:0000313" key="2">
    <source>
        <dbReference type="EMBL" id="ALO68706.1"/>
    </source>
</evidence>